<feature type="transmembrane region" description="Helical" evidence="1">
    <location>
        <begin position="113"/>
        <end position="134"/>
    </location>
</feature>
<reference evidence="2 3" key="1">
    <citation type="submission" date="2016-09" db="EMBL/GenBank/DDBJ databases">
        <title>Genomic analysis reveals versatility of anaerobic energy metabolism of Geosporobacter ferrireducens IRF9 of phylum Firmicutes.</title>
        <authorList>
            <person name="Kim S.-J."/>
        </authorList>
    </citation>
    <scope>NUCLEOTIDE SEQUENCE [LARGE SCALE GENOMIC DNA]</scope>
    <source>
        <strain evidence="2 3">IRF9</strain>
    </source>
</reference>
<feature type="transmembrane region" description="Helical" evidence="1">
    <location>
        <begin position="170"/>
        <end position="190"/>
    </location>
</feature>
<keyword evidence="1" id="KW-0812">Transmembrane</keyword>
<keyword evidence="3" id="KW-1185">Reference proteome</keyword>
<sequence>MKKYKIFIDCNKEEEWLNQIAKQGYELVNVSWGYQFKETKPQDANIRIDHRTFKSSKDFTDYCTMFEDSGWKHIAGGKNSTTQYFKKISENGSEDIFSDASSKAERYKRLSRIWLMAAISYMPIIMALIFSNAIDVNAIVHPKLLYYTPGLWEKSGFQFWKAFIFETPFALMRGFLWFFILALVIMYIYFSLKAQYLYKVAQKEI</sequence>
<dbReference type="Proteomes" id="UP000095743">
    <property type="component" value="Chromosome"/>
</dbReference>
<dbReference type="RefSeq" id="WP_069977586.1">
    <property type="nucleotide sequence ID" value="NZ_CP017269.1"/>
</dbReference>
<evidence type="ECO:0000313" key="2">
    <source>
        <dbReference type="EMBL" id="AOT70628.1"/>
    </source>
</evidence>
<organism evidence="2 3">
    <name type="scientific">Geosporobacter ferrireducens</name>
    <dbReference type="NCBI Taxonomy" id="1424294"/>
    <lineage>
        <taxon>Bacteria</taxon>
        <taxon>Bacillati</taxon>
        <taxon>Bacillota</taxon>
        <taxon>Clostridia</taxon>
        <taxon>Peptostreptococcales</taxon>
        <taxon>Thermotaleaceae</taxon>
        <taxon>Geosporobacter</taxon>
    </lineage>
</organism>
<dbReference type="OrthoDB" id="8757095at2"/>
<evidence type="ECO:0000313" key="3">
    <source>
        <dbReference type="Proteomes" id="UP000095743"/>
    </source>
</evidence>
<accession>A0A1D8GIA5</accession>
<evidence type="ECO:0008006" key="4">
    <source>
        <dbReference type="Google" id="ProtNLM"/>
    </source>
</evidence>
<gene>
    <name evidence="2" type="ORF">Gferi_14240</name>
</gene>
<name>A0A1D8GIA5_9FIRM</name>
<protein>
    <recommendedName>
        <fullName evidence="4">DUF2812 domain-containing protein</fullName>
    </recommendedName>
</protein>
<keyword evidence="1" id="KW-1133">Transmembrane helix</keyword>
<evidence type="ECO:0000256" key="1">
    <source>
        <dbReference type="SAM" id="Phobius"/>
    </source>
</evidence>
<keyword evidence="1" id="KW-0472">Membrane</keyword>
<dbReference type="AlphaFoldDB" id="A0A1D8GIA5"/>
<dbReference type="EMBL" id="CP017269">
    <property type="protein sequence ID" value="AOT70628.1"/>
    <property type="molecule type" value="Genomic_DNA"/>
</dbReference>
<dbReference type="STRING" id="1424294.Gferi_14240"/>
<dbReference type="Pfam" id="PF11193">
    <property type="entry name" value="DUF2812"/>
    <property type="match status" value="1"/>
</dbReference>
<dbReference type="InterPro" id="IPR021359">
    <property type="entry name" value="DUF2812"/>
</dbReference>
<dbReference type="KEGG" id="gfe:Gferi_14240"/>
<proteinExistence type="predicted"/>